<dbReference type="HOGENOM" id="CLU_044725_0_0_1"/>
<feature type="region of interest" description="Disordered" evidence="1">
    <location>
        <begin position="224"/>
        <end position="307"/>
    </location>
</feature>
<reference evidence="4" key="1">
    <citation type="journal article" date="2014" name="Genome Announc.">
        <title>Genome sequence and annotation of Acremonium chrysogenum, producer of the beta-lactam antibiotic cephalosporin C.</title>
        <authorList>
            <person name="Terfehr D."/>
            <person name="Dahlmann T.A."/>
            <person name="Specht T."/>
            <person name="Zadra I."/>
            <person name="Kuernsteiner H."/>
            <person name="Kueck U."/>
        </authorList>
    </citation>
    <scope>NUCLEOTIDE SEQUENCE [LARGE SCALE GENOMIC DNA]</scope>
    <source>
        <strain evidence="4">ATCC 11550 / CBS 779.69 / DSM 880 / IAM 14645 / JCM 23072 / IMI 49137</strain>
    </source>
</reference>
<feature type="compositionally biased region" description="Low complexity" evidence="1">
    <location>
        <begin position="267"/>
        <end position="307"/>
    </location>
</feature>
<protein>
    <submittedName>
        <fullName evidence="3">Uncharacterized protein</fullName>
    </submittedName>
</protein>
<keyword evidence="4" id="KW-1185">Reference proteome</keyword>
<name>A0A086T5U4_HAPC1</name>
<dbReference type="STRING" id="857340.A0A086T5U4"/>
<keyword evidence="2" id="KW-0812">Transmembrane</keyword>
<dbReference type="PANTHER" id="PTHR39599">
    <property type="entry name" value="GPI-ANCHORED PROTEIN (EUROFUNG)-RELATED-RELATED"/>
    <property type="match status" value="1"/>
</dbReference>
<organism evidence="3 4">
    <name type="scientific">Hapsidospora chrysogenum (strain ATCC 11550 / CBS 779.69 / DSM 880 / IAM 14645 / JCM 23072 / IMI 49137)</name>
    <name type="common">Acremonium chrysogenum</name>
    <dbReference type="NCBI Taxonomy" id="857340"/>
    <lineage>
        <taxon>Eukaryota</taxon>
        <taxon>Fungi</taxon>
        <taxon>Dikarya</taxon>
        <taxon>Ascomycota</taxon>
        <taxon>Pezizomycotina</taxon>
        <taxon>Sordariomycetes</taxon>
        <taxon>Hypocreomycetidae</taxon>
        <taxon>Hypocreales</taxon>
        <taxon>Bionectriaceae</taxon>
        <taxon>Hapsidospora</taxon>
    </lineage>
</organism>
<dbReference type="EMBL" id="JPKY01000043">
    <property type="protein sequence ID" value="KFH44726.1"/>
    <property type="molecule type" value="Genomic_DNA"/>
</dbReference>
<dbReference type="AlphaFoldDB" id="A0A086T5U4"/>
<feature type="compositionally biased region" description="Low complexity" evidence="1">
    <location>
        <begin position="224"/>
        <end position="242"/>
    </location>
</feature>
<feature type="transmembrane region" description="Helical" evidence="2">
    <location>
        <begin position="420"/>
        <end position="441"/>
    </location>
</feature>
<accession>A0A086T5U4</accession>
<sequence length="442" mass="45657">MTSSNISHFIIAPIRTLPLPPPPPSKLKMPSLHSIFLLPPALLALLPLATAEPNPTALRKLPPDSSEKLFPEHLAFAPLPNLSPDLPIPIPILHDDADGGYDASSTRFYRRPFAPHYSDDTHDNVLRRAAEALAILERRSSCPAGMSSCADIGSPNKCCQEGTYCTDVPDTDVGHVACCPRGSTCDAPVGECPSDAVSCPAELGGGCCISGYICQGVGCVRPGSSTTTAVTRPTETEVTTTTEEQETSEEPTSTESSVEETAEETETATATATATTTETATATGTGGAPWRPTMTSGPEETETEGTQTGCPTGFYGCLATHGGGCCRTDRNCETHSCPPRSSTSIVSGAATVVVPADDVPASATETCADGWFLCGKSGGPTAGCCPSGYECGTASCFTVEASQTGKVQKEFPKDDGAVGLQVKAVIGTAIAVGAFVALVWMV</sequence>
<dbReference type="Proteomes" id="UP000029964">
    <property type="component" value="Unassembled WGS sequence"/>
</dbReference>
<dbReference type="PANTHER" id="PTHR39599:SF2">
    <property type="entry name" value="ANCHORED PROTEIN, PUTATIVE (AFU_ORTHOLOGUE AFUA_1G09650)-RELATED"/>
    <property type="match status" value="1"/>
</dbReference>
<feature type="compositionally biased region" description="Acidic residues" evidence="1">
    <location>
        <begin position="257"/>
        <end position="266"/>
    </location>
</feature>
<evidence type="ECO:0000256" key="1">
    <source>
        <dbReference type="SAM" id="MobiDB-lite"/>
    </source>
</evidence>
<proteinExistence type="predicted"/>
<evidence type="ECO:0000313" key="3">
    <source>
        <dbReference type="EMBL" id="KFH44726.1"/>
    </source>
</evidence>
<keyword evidence="2" id="KW-0472">Membrane</keyword>
<gene>
    <name evidence="3" type="ORF">ACRE_044770</name>
</gene>
<dbReference type="OrthoDB" id="2426396at2759"/>
<evidence type="ECO:0000313" key="4">
    <source>
        <dbReference type="Proteomes" id="UP000029964"/>
    </source>
</evidence>
<keyword evidence="2" id="KW-1133">Transmembrane helix</keyword>
<comment type="caution">
    <text evidence="3">The sequence shown here is derived from an EMBL/GenBank/DDBJ whole genome shotgun (WGS) entry which is preliminary data.</text>
</comment>
<evidence type="ECO:0000256" key="2">
    <source>
        <dbReference type="SAM" id="Phobius"/>
    </source>
</evidence>